<evidence type="ECO:0000313" key="2">
    <source>
        <dbReference type="Proteomes" id="UP001497516"/>
    </source>
</evidence>
<proteinExistence type="predicted"/>
<keyword evidence="2" id="KW-1185">Reference proteome</keyword>
<dbReference type="Proteomes" id="UP001497516">
    <property type="component" value="Chromosome 6"/>
</dbReference>
<dbReference type="AlphaFoldDB" id="A0AAV2FFU5"/>
<dbReference type="EMBL" id="OZ034819">
    <property type="protein sequence ID" value="CAL1396864.1"/>
    <property type="molecule type" value="Genomic_DNA"/>
</dbReference>
<protein>
    <submittedName>
        <fullName evidence="1">Uncharacterized protein</fullName>
    </submittedName>
</protein>
<organism evidence="1 2">
    <name type="scientific">Linum trigynum</name>
    <dbReference type="NCBI Taxonomy" id="586398"/>
    <lineage>
        <taxon>Eukaryota</taxon>
        <taxon>Viridiplantae</taxon>
        <taxon>Streptophyta</taxon>
        <taxon>Embryophyta</taxon>
        <taxon>Tracheophyta</taxon>
        <taxon>Spermatophyta</taxon>
        <taxon>Magnoliopsida</taxon>
        <taxon>eudicotyledons</taxon>
        <taxon>Gunneridae</taxon>
        <taxon>Pentapetalae</taxon>
        <taxon>rosids</taxon>
        <taxon>fabids</taxon>
        <taxon>Malpighiales</taxon>
        <taxon>Linaceae</taxon>
        <taxon>Linum</taxon>
    </lineage>
</organism>
<sequence>MHDLAVFKLNTNDPWDHVGQEEDVCDYVHHGVFRGKNRFYFVASSGTLNMIYDVVLPDSRWDPVVVDTNLLRL</sequence>
<reference evidence="1 2" key="1">
    <citation type="submission" date="2024-04" db="EMBL/GenBank/DDBJ databases">
        <authorList>
            <person name="Fracassetti M."/>
        </authorList>
    </citation>
    <scope>NUCLEOTIDE SEQUENCE [LARGE SCALE GENOMIC DNA]</scope>
</reference>
<evidence type="ECO:0000313" key="1">
    <source>
        <dbReference type="EMBL" id="CAL1396864.1"/>
    </source>
</evidence>
<name>A0AAV2FFU5_9ROSI</name>
<accession>A0AAV2FFU5</accession>
<gene>
    <name evidence="1" type="ORF">LTRI10_LOCUS37210</name>
</gene>